<keyword evidence="3" id="KW-0479">Metal-binding</keyword>
<dbReference type="RefSeq" id="WP_336352350.1">
    <property type="nucleotide sequence ID" value="NZ_JAZAQL010000006.1"/>
</dbReference>
<keyword evidence="5" id="KW-0460">Magnesium</keyword>
<sequence length="219" mass="23253">MRTRAVGFDLDHTLAVPDRDRHRILAAAVDDVDAPPITREEYLSAHRDDHAAVTRSPIFEAVLPADAGVSPDALASAYRRRIADALAPIPGARDLLDGLRADYPVGLLTNGPVKAQGDKLDELDWWTAFDATLVTGQLPAGKPDRRAFDALAGALGVAVEDVVYVGDEPVADVEGATNAGARAIQVVWPDGPDPHPAAAAVVDREHLARDLGDVIRSLD</sequence>
<comment type="cofactor">
    <cofactor evidence="1">
        <name>Mg(2+)</name>
        <dbReference type="ChEBI" id="CHEBI:18420"/>
    </cofactor>
</comment>
<proteinExistence type="inferred from homology"/>
<dbReference type="EMBL" id="JBHSXN010000006">
    <property type="protein sequence ID" value="MFC6955424.1"/>
    <property type="molecule type" value="Genomic_DNA"/>
</dbReference>
<keyword evidence="7" id="KW-1185">Reference proteome</keyword>
<dbReference type="InterPro" id="IPR023214">
    <property type="entry name" value="HAD_sf"/>
</dbReference>
<dbReference type="InterPro" id="IPR036412">
    <property type="entry name" value="HAD-like_sf"/>
</dbReference>
<dbReference type="PANTHER" id="PTHR46470">
    <property type="entry name" value="N-ACYLNEURAMINATE-9-PHOSPHATASE"/>
    <property type="match status" value="1"/>
</dbReference>
<name>A0ABD5VIR8_9EURY</name>
<gene>
    <name evidence="6" type="ORF">ACFQGB_21380</name>
</gene>
<dbReference type="Gene3D" id="3.40.50.1000">
    <property type="entry name" value="HAD superfamily/HAD-like"/>
    <property type="match status" value="1"/>
</dbReference>
<reference evidence="6 7" key="1">
    <citation type="journal article" date="2019" name="Int. J. Syst. Evol. Microbiol.">
        <title>The Global Catalogue of Microorganisms (GCM) 10K type strain sequencing project: providing services to taxonomists for standard genome sequencing and annotation.</title>
        <authorList>
            <consortium name="The Broad Institute Genomics Platform"/>
            <consortium name="The Broad Institute Genome Sequencing Center for Infectious Disease"/>
            <person name="Wu L."/>
            <person name="Ma J."/>
        </authorList>
    </citation>
    <scope>NUCLEOTIDE SEQUENCE [LARGE SCALE GENOMIC DNA]</scope>
    <source>
        <strain evidence="6 7">GX26</strain>
    </source>
</reference>
<dbReference type="AlphaFoldDB" id="A0ABD5VIR8"/>
<protein>
    <submittedName>
        <fullName evidence="6">HAD family hydrolase</fullName>
        <ecNumber evidence="6">3.1.3.-</ecNumber>
    </submittedName>
</protein>
<accession>A0ABD5VIR8</accession>
<evidence type="ECO:0000313" key="7">
    <source>
        <dbReference type="Proteomes" id="UP001596395"/>
    </source>
</evidence>
<dbReference type="PRINTS" id="PR00413">
    <property type="entry name" value="HADHALOGNASE"/>
</dbReference>
<dbReference type="EC" id="3.1.3.-" evidence="6"/>
<dbReference type="SFLD" id="SFLDS00003">
    <property type="entry name" value="Haloacid_Dehalogenase"/>
    <property type="match status" value="1"/>
</dbReference>
<evidence type="ECO:0000256" key="1">
    <source>
        <dbReference type="ARBA" id="ARBA00001946"/>
    </source>
</evidence>
<dbReference type="Pfam" id="PF00702">
    <property type="entry name" value="Hydrolase"/>
    <property type="match status" value="1"/>
</dbReference>
<evidence type="ECO:0000256" key="3">
    <source>
        <dbReference type="ARBA" id="ARBA00022723"/>
    </source>
</evidence>
<dbReference type="NCBIfam" id="TIGR01509">
    <property type="entry name" value="HAD-SF-IA-v3"/>
    <property type="match status" value="1"/>
</dbReference>
<dbReference type="Gene3D" id="1.20.120.710">
    <property type="entry name" value="Haloacid dehalogenase hydrolase-like domain"/>
    <property type="match status" value="1"/>
</dbReference>
<dbReference type="GO" id="GO:0044281">
    <property type="term" value="P:small molecule metabolic process"/>
    <property type="evidence" value="ECO:0007669"/>
    <property type="project" value="UniProtKB-ARBA"/>
</dbReference>
<dbReference type="Proteomes" id="UP001596395">
    <property type="component" value="Unassembled WGS sequence"/>
</dbReference>
<dbReference type="GO" id="GO:0016787">
    <property type="term" value="F:hydrolase activity"/>
    <property type="evidence" value="ECO:0007669"/>
    <property type="project" value="UniProtKB-KW"/>
</dbReference>
<dbReference type="NCBIfam" id="TIGR01549">
    <property type="entry name" value="HAD-SF-IA-v1"/>
    <property type="match status" value="1"/>
</dbReference>
<keyword evidence="4 6" id="KW-0378">Hydrolase</keyword>
<evidence type="ECO:0000313" key="6">
    <source>
        <dbReference type="EMBL" id="MFC6955424.1"/>
    </source>
</evidence>
<evidence type="ECO:0000256" key="4">
    <source>
        <dbReference type="ARBA" id="ARBA00022801"/>
    </source>
</evidence>
<organism evidence="6 7">
    <name type="scientific">Halorubellus litoreus</name>
    <dbReference type="NCBI Taxonomy" id="755308"/>
    <lineage>
        <taxon>Archaea</taxon>
        <taxon>Methanobacteriati</taxon>
        <taxon>Methanobacteriota</taxon>
        <taxon>Stenosarchaea group</taxon>
        <taxon>Halobacteria</taxon>
        <taxon>Halobacteriales</taxon>
        <taxon>Halorubellaceae</taxon>
        <taxon>Halorubellus</taxon>
    </lineage>
</organism>
<dbReference type="PANTHER" id="PTHR46470:SF2">
    <property type="entry name" value="GLYCERALDEHYDE 3-PHOSPHATE PHOSPHATASE"/>
    <property type="match status" value="1"/>
</dbReference>
<comment type="caution">
    <text evidence="6">The sequence shown here is derived from an EMBL/GenBank/DDBJ whole genome shotgun (WGS) entry which is preliminary data.</text>
</comment>
<evidence type="ECO:0000256" key="2">
    <source>
        <dbReference type="ARBA" id="ARBA00007958"/>
    </source>
</evidence>
<dbReference type="SFLD" id="SFLDG01129">
    <property type="entry name" value="C1.5:_HAD__Beta-PGM__Phosphata"/>
    <property type="match status" value="1"/>
</dbReference>
<dbReference type="SUPFAM" id="SSF56784">
    <property type="entry name" value="HAD-like"/>
    <property type="match status" value="1"/>
</dbReference>
<evidence type="ECO:0000256" key="5">
    <source>
        <dbReference type="ARBA" id="ARBA00022842"/>
    </source>
</evidence>
<dbReference type="InterPro" id="IPR051400">
    <property type="entry name" value="HAD-like_hydrolase"/>
</dbReference>
<comment type="similarity">
    <text evidence="2">Belongs to the HAD-like hydrolase superfamily.</text>
</comment>
<dbReference type="GO" id="GO:0046872">
    <property type="term" value="F:metal ion binding"/>
    <property type="evidence" value="ECO:0007669"/>
    <property type="project" value="UniProtKB-KW"/>
</dbReference>
<dbReference type="InterPro" id="IPR006439">
    <property type="entry name" value="HAD-SF_hydro_IA"/>
</dbReference>